<dbReference type="AlphaFoldDB" id="A0A9J6B7F8"/>
<keyword evidence="2" id="KW-1185">Reference proteome</keyword>
<organism evidence="1 2">
    <name type="scientific">Solanum commersonii</name>
    <name type="common">Commerson's wild potato</name>
    <name type="synonym">Commerson's nightshade</name>
    <dbReference type="NCBI Taxonomy" id="4109"/>
    <lineage>
        <taxon>Eukaryota</taxon>
        <taxon>Viridiplantae</taxon>
        <taxon>Streptophyta</taxon>
        <taxon>Embryophyta</taxon>
        <taxon>Tracheophyta</taxon>
        <taxon>Spermatophyta</taxon>
        <taxon>Magnoliopsida</taxon>
        <taxon>eudicotyledons</taxon>
        <taxon>Gunneridae</taxon>
        <taxon>Pentapetalae</taxon>
        <taxon>asterids</taxon>
        <taxon>lamiids</taxon>
        <taxon>Solanales</taxon>
        <taxon>Solanaceae</taxon>
        <taxon>Solanoideae</taxon>
        <taxon>Solaneae</taxon>
        <taxon>Solanum</taxon>
    </lineage>
</organism>
<evidence type="ECO:0000313" key="2">
    <source>
        <dbReference type="Proteomes" id="UP000824120"/>
    </source>
</evidence>
<gene>
    <name evidence="1" type="ORF">H5410_004466</name>
</gene>
<dbReference type="EMBL" id="JACXVP010000001">
    <property type="protein sequence ID" value="KAG5632749.1"/>
    <property type="molecule type" value="Genomic_DNA"/>
</dbReference>
<comment type="caution">
    <text evidence="1">The sequence shown here is derived from an EMBL/GenBank/DDBJ whole genome shotgun (WGS) entry which is preliminary data.</text>
</comment>
<sequence length="67" mass="7750">MKRGSYKIFFYSGSSIFIEEAQGAYSLSSSSRTQDFQTNNTHSEKTMLAAKKEQELNMERTRHTFES</sequence>
<name>A0A9J6B7F8_SOLCO</name>
<reference evidence="1 2" key="1">
    <citation type="submission" date="2020-09" db="EMBL/GenBank/DDBJ databases">
        <title>De no assembly of potato wild relative species, Solanum commersonii.</title>
        <authorList>
            <person name="Cho K."/>
        </authorList>
    </citation>
    <scope>NUCLEOTIDE SEQUENCE [LARGE SCALE GENOMIC DNA]</scope>
    <source>
        <strain evidence="1">LZ3.2</strain>
        <tissue evidence="1">Leaf</tissue>
    </source>
</reference>
<evidence type="ECO:0000313" key="1">
    <source>
        <dbReference type="EMBL" id="KAG5632749.1"/>
    </source>
</evidence>
<proteinExistence type="predicted"/>
<protein>
    <submittedName>
        <fullName evidence="1">Uncharacterized protein</fullName>
    </submittedName>
</protein>
<accession>A0A9J6B7F8</accession>
<dbReference type="Proteomes" id="UP000824120">
    <property type="component" value="Chromosome 1"/>
</dbReference>